<reference evidence="12 13" key="1">
    <citation type="journal article" date="2018" name="Evol. Lett.">
        <title>Horizontal gene cluster transfer increased hallucinogenic mushroom diversity.</title>
        <authorList>
            <person name="Reynolds H.T."/>
            <person name="Vijayakumar V."/>
            <person name="Gluck-Thaler E."/>
            <person name="Korotkin H.B."/>
            <person name="Matheny P.B."/>
            <person name="Slot J.C."/>
        </authorList>
    </citation>
    <scope>NUCLEOTIDE SEQUENCE [LARGE SCALE GENOMIC DNA]</scope>
    <source>
        <strain evidence="12 13">SRW20</strain>
    </source>
</reference>
<dbReference type="InterPro" id="IPR012476">
    <property type="entry name" value="GLE1"/>
</dbReference>
<feature type="region of interest" description="Disordered" evidence="11">
    <location>
        <begin position="1"/>
        <end position="35"/>
    </location>
</feature>
<dbReference type="InterPro" id="IPR038506">
    <property type="entry name" value="GLE1-like_sf"/>
</dbReference>
<evidence type="ECO:0000256" key="4">
    <source>
        <dbReference type="ARBA" id="ARBA00022816"/>
    </source>
</evidence>
<gene>
    <name evidence="12" type="ORF">CVT26_010009</name>
</gene>
<evidence type="ECO:0000256" key="7">
    <source>
        <dbReference type="ARBA" id="ARBA00023132"/>
    </source>
</evidence>
<feature type="compositionally biased region" description="Low complexity" evidence="11">
    <location>
        <begin position="1"/>
        <end position="13"/>
    </location>
</feature>
<keyword evidence="7" id="KW-0906">Nuclear pore complex</keyword>
<dbReference type="GO" id="GO:0000822">
    <property type="term" value="F:inositol hexakisphosphate binding"/>
    <property type="evidence" value="ECO:0007669"/>
    <property type="project" value="TreeGrafter"/>
</dbReference>
<evidence type="ECO:0000256" key="11">
    <source>
        <dbReference type="SAM" id="MobiDB-lite"/>
    </source>
</evidence>
<keyword evidence="5" id="KW-0653">Protein transport</keyword>
<dbReference type="EMBL" id="NHYE01005618">
    <property type="protein sequence ID" value="PPQ66920.1"/>
    <property type="molecule type" value="Genomic_DNA"/>
</dbReference>
<evidence type="ECO:0000256" key="1">
    <source>
        <dbReference type="ARBA" id="ARBA00004567"/>
    </source>
</evidence>
<dbReference type="PANTHER" id="PTHR12960">
    <property type="entry name" value="GLE-1-RELATED"/>
    <property type="match status" value="1"/>
</dbReference>
<comment type="subcellular location">
    <subcellularLocation>
        <location evidence="1">Nucleus</location>
        <location evidence="1">Nuclear pore complex</location>
    </subcellularLocation>
</comment>
<dbReference type="Pfam" id="PF07817">
    <property type="entry name" value="GLE1"/>
    <property type="match status" value="1"/>
</dbReference>
<evidence type="ECO:0000256" key="8">
    <source>
        <dbReference type="ARBA" id="ARBA00023242"/>
    </source>
</evidence>
<organism evidence="12 13">
    <name type="scientific">Gymnopilus dilepis</name>
    <dbReference type="NCBI Taxonomy" id="231916"/>
    <lineage>
        <taxon>Eukaryota</taxon>
        <taxon>Fungi</taxon>
        <taxon>Dikarya</taxon>
        <taxon>Basidiomycota</taxon>
        <taxon>Agaricomycotina</taxon>
        <taxon>Agaricomycetes</taxon>
        <taxon>Agaricomycetidae</taxon>
        <taxon>Agaricales</taxon>
        <taxon>Agaricineae</taxon>
        <taxon>Hymenogastraceae</taxon>
        <taxon>Gymnopilus</taxon>
    </lineage>
</organism>
<keyword evidence="8" id="KW-0539">Nucleus</keyword>
<evidence type="ECO:0000256" key="9">
    <source>
        <dbReference type="ARBA" id="ARBA00026227"/>
    </source>
</evidence>
<accession>A0A409VKY4</accession>
<evidence type="ECO:0000313" key="12">
    <source>
        <dbReference type="EMBL" id="PPQ66920.1"/>
    </source>
</evidence>
<feature type="region of interest" description="Disordered" evidence="11">
    <location>
        <begin position="138"/>
        <end position="164"/>
    </location>
</feature>
<dbReference type="GO" id="GO:0015031">
    <property type="term" value="P:protein transport"/>
    <property type="evidence" value="ECO:0007669"/>
    <property type="project" value="UniProtKB-KW"/>
</dbReference>
<protein>
    <recommendedName>
        <fullName evidence="9">mRNA export factor GLE1</fullName>
    </recommendedName>
    <alternativeName>
        <fullName evidence="10">Nucleoporin GLE1</fullName>
    </alternativeName>
</protein>
<dbReference type="STRING" id="231916.A0A409VKY4"/>
<dbReference type="GO" id="GO:0044614">
    <property type="term" value="C:nuclear pore cytoplasmic filaments"/>
    <property type="evidence" value="ECO:0007669"/>
    <property type="project" value="TreeGrafter"/>
</dbReference>
<comment type="caution">
    <text evidence="12">The sequence shown here is derived from an EMBL/GenBank/DDBJ whole genome shotgun (WGS) entry which is preliminary data.</text>
</comment>
<dbReference type="InParanoid" id="A0A409VKY4"/>
<evidence type="ECO:0000313" key="13">
    <source>
        <dbReference type="Proteomes" id="UP000284706"/>
    </source>
</evidence>
<keyword evidence="6" id="KW-0811">Translocation</keyword>
<evidence type="ECO:0000256" key="3">
    <source>
        <dbReference type="ARBA" id="ARBA00022448"/>
    </source>
</evidence>
<keyword evidence="3" id="KW-0813">Transport</keyword>
<evidence type="ECO:0000256" key="10">
    <source>
        <dbReference type="ARBA" id="ARBA00029983"/>
    </source>
</evidence>
<name>A0A409VKY4_9AGAR</name>
<keyword evidence="13" id="KW-1185">Reference proteome</keyword>
<dbReference type="Proteomes" id="UP000284706">
    <property type="component" value="Unassembled WGS sequence"/>
</dbReference>
<sequence length="621" mass="71255">MRFSAPRSASPSPVRGRIRSSSTFGVPDDSDSEDYLSELESSFDADSDYDAASIASSSSPSGSSYDLVADLGKISLRPRHIARTPLEERQLEETVASIRLRTRYHDPYEEWERSTRKDAFRTARREYSTVQAQLHAQQEQLRAEEERRRAAQVGKQAQDVQANVERQRRLLLESEKKMKEEWDARNRQLWERIEAVIKMEEDKVAKKLEEERKAKEEEERKKKEAELKRRLEEEKKQQEEAAKRKAEEEKKKAEEEKAKQEKEEEEKRKQAEEERQRREDETKQLREKLHFMTSREEWKASRSDLMASPFFRLKTGPMRLVKSQREVKSEWSRLRRQIVPKIGQLTNDAQSIAQISQQLVEILRPSRGPPHPEAIYLSLCSSLAKAILLQAETEVTAKKVSAGPLAQVAFNLLDTLDAFPVIFFAKLVQRCGGWAIPVVIPREDADGTTWPSREAYFKACGWRKSSTGEGLESTEEYSNRVSAMMRVYFHILKIRPVNKPLERPYHVSRYWAWFARMLNDTELLKAAVAPELLYSTPSDPRFKVFNLTFCLPAALDVMGLQAKDIWGQQWIKVLALVHQGVTTGYENGKLIGGDSAEGAAARTRVVVALENIVNGVESADS</sequence>
<evidence type="ECO:0000256" key="6">
    <source>
        <dbReference type="ARBA" id="ARBA00023010"/>
    </source>
</evidence>
<dbReference type="GO" id="GO:0031369">
    <property type="term" value="F:translation initiation factor binding"/>
    <property type="evidence" value="ECO:0007669"/>
    <property type="project" value="TreeGrafter"/>
</dbReference>
<dbReference type="GO" id="GO:0005737">
    <property type="term" value="C:cytoplasm"/>
    <property type="evidence" value="ECO:0007669"/>
    <property type="project" value="TreeGrafter"/>
</dbReference>
<dbReference type="GO" id="GO:0016973">
    <property type="term" value="P:poly(A)+ mRNA export from nucleus"/>
    <property type="evidence" value="ECO:0007669"/>
    <property type="project" value="InterPro"/>
</dbReference>
<comment type="similarity">
    <text evidence="2">Belongs to the GLE1 family.</text>
</comment>
<evidence type="ECO:0000256" key="5">
    <source>
        <dbReference type="ARBA" id="ARBA00022927"/>
    </source>
</evidence>
<feature type="region of interest" description="Disordered" evidence="11">
    <location>
        <begin position="211"/>
        <end position="288"/>
    </location>
</feature>
<dbReference type="PANTHER" id="PTHR12960:SF0">
    <property type="entry name" value="MRNA EXPORT FACTOR GLE1"/>
    <property type="match status" value="1"/>
</dbReference>
<evidence type="ECO:0000256" key="2">
    <source>
        <dbReference type="ARBA" id="ARBA00011056"/>
    </source>
</evidence>
<dbReference type="Gene3D" id="1.25.40.510">
    <property type="entry name" value="GLE1-like"/>
    <property type="match status" value="1"/>
</dbReference>
<dbReference type="AlphaFoldDB" id="A0A409VKY4"/>
<keyword evidence="4" id="KW-0509">mRNA transport</keyword>
<dbReference type="OrthoDB" id="420884at2759"/>
<proteinExistence type="inferred from homology"/>
<dbReference type="GO" id="GO:0005543">
    <property type="term" value="F:phospholipid binding"/>
    <property type="evidence" value="ECO:0007669"/>
    <property type="project" value="TreeGrafter"/>
</dbReference>